<evidence type="ECO:0000256" key="5">
    <source>
        <dbReference type="ARBA" id="ARBA00023136"/>
    </source>
</evidence>
<protein>
    <submittedName>
        <fullName evidence="8">Uncharacterized protein</fullName>
    </submittedName>
</protein>
<reference evidence="9" key="1">
    <citation type="journal article" date="2013" name="Nature">
        <title>Pan genome of the phytoplankton Emiliania underpins its global distribution.</title>
        <authorList>
            <person name="Read B.A."/>
            <person name="Kegel J."/>
            <person name="Klute M.J."/>
            <person name="Kuo A."/>
            <person name="Lefebvre S.C."/>
            <person name="Maumus F."/>
            <person name="Mayer C."/>
            <person name="Miller J."/>
            <person name="Monier A."/>
            <person name="Salamov A."/>
            <person name="Young J."/>
            <person name="Aguilar M."/>
            <person name="Claverie J.M."/>
            <person name="Frickenhaus S."/>
            <person name="Gonzalez K."/>
            <person name="Herman E.K."/>
            <person name="Lin Y.C."/>
            <person name="Napier J."/>
            <person name="Ogata H."/>
            <person name="Sarno A.F."/>
            <person name="Shmutz J."/>
            <person name="Schroeder D."/>
            <person name="de Vargas C."/>
            <person name="Verret F."/>
            <person name="von Dassow P."/>
            <person name="Valentin K."/>
            <person name="Van de Peer Y."/>
            <person name="Wheeler G."/>
            <person name="Dacks J.B."/>
            <person name="Delwiche C.F."/>
            <person name="Dyhrman S.T."/>
            <person name="Glockner G."/>
            <person name="John U."/>
            <person name="Richards T."/>
            <person name="Worden A.Z."/>
            <person name="Zhang X."/>
            <person name="Grigoriev I.V."/>
            <person name="Allen A.E."/>
            <person name="Bidle K."/>
            <person name="Borodovsky M."/>
            <person name="Bowler C."/>
            <person name="Brownlee C."/>
            <person name="Cock J.M."/>
            <person name="Elias M."/>
            <person name="Gladyshev V.N."/>
            <person name="Groth M."/>
            <person name="Guda C."/>
            <person name="Hadaegh A."/>
            <person name="Iglesias-Rodriguez M.D."/>
            <person name="Jenkins J."/>
            <person name="Jones B.M."/>
            <person name="Lawson T."/>
            <person name="Leese F."/>
            <person name="Lindquist E."/>
            <person name="Lobanov A."/>
            <person name="Lomsadze A."/>
            <person name="Malik S.B."/>
            <person name="Marsh M.E."/>
            <person name="Mackinder L."/>
            <person name="Mock T."/>
            <person name="Mueller-Roeber B."/>
            <person name="Pagarete A."/>
            <person name="Parker M."/>
            <person name="Probert I."/>
            <person name="Quesneville H."/>
            <person name="Raines C."/>
            <person name="Rensing S.A."/>
            <person name="Riano-Pachon D.M."/>
            <person name="Richier S."/>
            <person name="Rokitta S."/>
            <person name="Shiraiwa Y."/>
            <person name="Soanes D.M."/>
            <person name="van der Giezen M."/>
            <person name="Wahlund T.M."/>
            <person name="Williams B."/>
            <person name="Wilson W."/>
            <person name="Wolfe G."/>
            <person name="Wurch L.L."/>
        </authorList>
    </citation>
    <scope>NUCLEOTIDE SEQUENCE</scope>
</reference>
<keyword evidence="2" id="KW-0813">Transport</keyword>
<feature type="transmembrane region" description="Helical" evidence="7">
    <location>
        <begin position="510"/>
        <end position="531"/>
    </location>
</feature>
<dbReference type="InterPro" id="IPR001046">
    <property type="entry name" value="NRAMP_fam"/>
</dbReference>
<feature type="transmembrane region" description="Helical" evidence="7">
    <location>
        <begin position="450"/>
        <end position="468"/>
    </location>
</feature>
<dbReference type="PRINTS" id="PR00447">
    <property type="entry name" value="NATRESASSCMP"/>
</dbReference>
<sequence length="562" mass="60250">MSRPPPVPPPVPPVSPLSIDTAGHQSLDDDCRVWSPARAWRESPRWQRSADGSQPHPAGLGEPFLDERVASGASPLTNERVVAALLPNQASSISSSGEHEPWPPADGVPVHSGDELPPFRFSWRRLWRFLGPGFLMSLAYLDPGNLESNLQAGAYTGLRLTWVLWWATMMGLVMQESAARLALVTGCDLAQLVRARYPRWLNYVVYFNMEAAVIAADFQWCGLDTFTFLAVQQLGVRYLELLICAMIGAMAVCFSLNLGHTGAELLRGWALPGLQSYAVTQAVGTVGAVIMPHNLFLHSGVVLSRRVPRSTPRRVNESIWYTRIESTLALLLSFYINLAVVATNDASFFDPACATQPDGPKACLPASAADTTITSHHCDRPGGGKGVCGELGLLAEGYALEASLGPTSLYVWAIGLLAAGQASTMVCTYAGQIIMGGCLELSLAPWKRVALTRSLALGPALLVAAYTAPNPALFSNINEYLNVQLPFAVLPALTFAASKPLMGPFRTRRALLAVSYAVATVIIAVNIYLVAQSVAHLSSLAALAAFAYSALYVAVCIRMACG</sequence>
<feature type="transmembrane region" description="Helical" evidence="7">
    <location>
        <begin position="324"/>
        <end position="342"/>
    </location>
</feature>
<organism evidence="8 9">
    <name type="scientific">Emiliania huxleyi (strain CCMP1516)</name>
    <dbReference type="NCBI Taxonomy" id="280463"/>
    <lineage>
        <taxon>Eukaryota</taxon>
        <taxon>Haptista</taxon>
        <taxon>Haptophyta</taxon>
        <taxon>Prymnesiophyceae</taxon>
        <taxon>Isochrysidales</taxon>
        <taxon>Noelaerhabdaceae</taxon>
        <taxon>Emiliania</taxon>
    </lineage>
</organism>
<dbReference type="PANTHER" id="PTHR11706:SF33">
    <property type="entry name" value="NATURAL RESISTANCE-ASSOCIATED MACROPHAGE PROTEIN 2"/>
    <property type="match status" value="1"/>
</dbReference>
<dbReference type="eggNOG" id="KOG1291">
    <property type="taxonomic scope" value="Eukaryota"/>
</dbReference>
<evidence type="ECO:0000256" key="3">
    <source>
        <dbReference type="ARBA" id="ARBA00022692"/>
    </source>
</evidence>
<evidence type="ECO:0000256" key="1">
    <source>
        <dbReference type="ARBA" id="ARBA00004141"/>
    </source>
</evidence>
<feature type="transmembrane region" description="Helical" evidence="7">
    <location>
        <begin position="278"/>
        <end position="303"/>
    </location>
</feature>
<dbReference type="RefSeq" id="XP_005791896.1">
    <property type="nucleotide sequence ID" value="XM_005791839.1"/>
</dbReference>
<dbReference type="STRING" id="2903.R1DWF2"/>
<dbReference type="GeneID" id="17284738"/>
<dbReference type="PaxDb" id="2903-EOD39467"/>
<feature type="transmembrane region" description="Helical" evidence="7">
    <location>
        <begin position="537"/>
        <end position="557"/>
    </location>
</feature>
<dbReference type="AlphaFoldDB" id="A0A0D3KUN2"/>
<evidence type="ECO:0000256" key="2">
    <source>
        <dbReference type="ARBA" id="ARBA00022448"/>
    </source>
</evidence>
<evidence type="ECO:0000256" key="4">
    <source>
        <dbReference type="ARBA" id="ARBA00022989"/>
    </source>
</evidence>
<keyword evidence="3 7" id="KW-0812">Transmembrane</keyword>
<dbReference type="Proteomes" id="UP000013827">
    <property type="component" value="Unassembled WGS sequence"/>
</dbReference>
<feature type="transmembrane region" description="Helical" evidence="7">
    <location>
        <begin position="238"/>
        <end position="258"/>
    </location>
</feature>
<dbReference type="EnsemblProtists" id="EOD39467">
    <property type="protein sequence ID" value="EOD39467"/>
    <property type="gene ID" value="EMIHUDRAFT_199932"/>
</dbReference>
<evidence type="ECO:0000256" key="6">
    <source>
        <dbReference type="SAM" id="MobiDB-lite"/>
    </source>
</evidence>
<dbReference type="PANTHER" id="PTHR11706">
    <property type="entry name" value="SOLUTE CARRIER PROTEIN FAMILY 11 MEMBER"/>
    <property type="match status" value="1"/>
</dbReference>
<dbReference type="HOGENOM" id="CLU_020088_5_1_1"/>
<evidence type="ECO:0000313" key="8">
    <source>
        <dbReference type="EnsemblProtists" id="EOD39467"/>
    </source>
</evidence>
<feature type="compositionally biased region" description="Pro residues" evidence="6">
    <location>
        <begin position="1"/>
        <end position="15"/>
    </location>
</feature>
<dbReference type="OMA" id="YEYYPRT"/>
<keyword evidence="4 7" id="KW-1133">Transmembrane helix</keyword>
<feature type="region of interest" description="Disordered" evidence="6">
    <location>
        <begin position="1"/>
        <end position="64"/>
    </location>
</feature>
<accession>A0A0D3KUN2</accession>
<name>A0A0D3KUN2_EMIH1</name>
<keyword evidence="5 7" id="KW-0472">Membrane</keyword>
<dbReference type="KEGG" id="ehx:EMIHUDRAFT_199932"/>
<evidence type="ECO:0000313" key="9">
    <source>
        <dbReference type="Proteomes" id="UP000013827"/>
    </source>
</evidence>
<feature type="transmembrane region" description="Helical" evidence="7">
    <location>
        <begin position="480"/>
        <end position="498"/>
    </location>
</feature>
<dbReference type="GO" id="GO:0005384">
    <property type="term" value="F:manganese ion transmembrane transporter activity"/>
    <property type="evidence" value="ECO:0007669"/>
    <property type="project" value="TreeGrafter"/>
</dbReference>
<proteinExistence type="predicted"/>
<dbReference type="GO" id="GO:0034755">
    <property type="term" value="P:iron ion transmembrane transport"/>
    <property type="evidence" value="ECO:0007669"/>
    <property type="project" value="TreeGrafter"/>
</dbReference>
<dbReference type="GO" id="GO:0005886">
    <property type="term" value="C:plasma membrane"/>
    <property type="evidence" value="ECO:0007669"/>
    <property type="project" value="TreeGrafter"/>
</dbReference>
<feature type="transmembrane region" description="Helical" evidence="7">
    <location>
        <begin position="409"/>
        <end position="430"/>
    </location>
</feature>
<evidence type="ECO:0000256" key="7">
    <source>
        <dbReference type="SAM" id="Phobius"/>
    </source>
</evidence>
<comment type="subcellular location">
    <subcellularLocation>
        <location evidence="1">Membrane</location>
        <topology evidence="1">Multi-pass membrane protein</topology>
    </subcellularLocation>
</comment>
<keyword evidence="9" id="KW-1185">Reference proteome</keyword>
<dbReference type="Pfam" id="PF01566">
    <property type="entry name" value="Nramp"/>
    <property type="match status" value="2"/>
</dbReference>
<feature type="transmembrane region" description="Helical" evidence="7">
    <location>
        <begin position="153"/>
        <end position="173"/>
    </location>
</feature>
<reference evidence="8" key="2">
    <citation type="submission" date="2024-10" db="UniProtKB">
        <authorList>
            <consortium name="EnsemblProtists"/>
        </authorList>
    </citation>
    <scope>IDENTIFICATION</scope>
</reference>
<dbReference type="GO" id="GO:0015086">
    <property type="term" value="F:cadmium ion transmembrane transporter activity"/>
    <property type="evidence" value="ECO:0007669"/>
    <property type="project" value="TreeGrafter"/>
</dbReference>